<dbReference type="OrthoDB" id="7376415at2"/>
<feature type="domain" description="YjiS-like" evidence="1">
    <location>
        <begin position="33"/>
        <end position="64"/>
    </location>
</feature>
<dbReference type="RefSeq" id="WP_147151863.1">
    <property type="nucleotide sequence ID" value="NZ_BKAJ01000081.1"/>
</dbReference>
<gene>
    <name evidence="2" type="ORF">RSO01_46630</name>
</gene>
<dbReference type="EMBL" id="BKAJ01000081">
    <property type="protein sequence ID" value="GEP57497.1"/>
    <property type="molecule type" value="Genomic_DNA"/>
</dbReference>
<dbReference type="Pfam" id="PF06568">
    <property type="entry name" value="YjiS-like"/>
    <property type="match status" value="1"/>
</dbReference>
<reference evidence="2 3" key="1">
    <citation type="submission" date="2019-07" db="EMBL/GenBank/DDBJ databases">
        <title>Whole genome shotgun sequence of Reyranella soli NBRC 108950.</title>
        <authorList>
            <person name="Hosoyama A."/>
            <person name="Uohara A."/>
            <person name="Ohji S."/>
            <person name="Ichikawa N."/>
        </authorList>
    </citation>
    <scope>NUCLEOTIDE SEQUENCE [LARGE SCALE GENOMIC DNA]</scope>
    <source>
        <strain evidence="2 3">NBRC 108950</strain>
    </source>
</reference>
<proteinExistence type="predicted"/>
<evidence type="ECO:0000313" key="2">
    <source>
        <dbReference type="EMBL" id="GEP57497.1"/>
    </source>
</evidence>
<keyword evidence="3" id="KW-1185">Reference proteome</keyword>
<protein>
    <recommendedName>
        <fullName evidence="1">YjiS-like domain-containing protein</fullName>
    </recommendedName>
</protein>
<comment type="caution">
    <text evidence="2">The sequence shown here is derived from an EMBL/GenBank/DDBJ whole genome shotgun (WGS) entry which is preliminary data.</text>
</comment>
<dbReference type="Proteomes" id="UP000321058">
    <property type="component" value="Unassembled WGS sequence"/>
</dbReference>
<dbReference type="AlphaFoldDB" id="A0A512NEX2"/>
<name>A0A512NEX2_9HYPH</name>
<dbReference type="InterPro" id="IPR009506">
    <property type="entry name" value="YjiS-like"/>
</dbReference>
<evidence type="ECO:0000259" key="1">
    <source>
        <dbReference type="Pfam" id="PF06568"/>
    </source>
</evidence>
<accession>A0A512NEX2</accession>
<organism evidence="2 3">
    <name type="scientific">Reyranella soli</name>
    <dbReference type="NCBI Taxonomy" id="1230389"/>
    <lineage>
        <taxon>Bacteria</taxon>
        <taxon>Pseudomonadati</taxon>
        <taxon>Pseudomonadota</taxon>
        <taxon>Alphaproteobacteria</taxon>
        <taxon>Hyphomicrobiales</taxon>
        <taxon>Reyranellaceae</taxon>
        <taxon>Reyranella</taxon>
    </lineage>
</organism>
<sequence length="81" mass="8926">MCYQSRQRFAAHPVALVTPVSPRPPLRARLAMTLKVWRDRTAARRNLAAMDARSLRDAGISPAAAAYESGKTFWQAFGPLG</sequence>
<evidence type="ECO:0000313" key="3">
    <source>
        <dbReference type="Proteomes" id="UP000321058"/>
    </source>
</evidence>